<dbReference type="SUPFAM" id="SSF52833">
    <property type="entry name" value="Thioredoxin-like"/>
    <property type="match status" value="1"/>
</dbReference>
<reference evidence="2 3" key="1">
    <citation type="submission" date="2020-06" db="EMBL/GenBank/DDBJ databases">
        <authorList>
            <person name="Kim S.-J."/>
            <person name="Park S.-J."/>
        </authorList>
    </citation>
    <scope>NUCLEOTIDE SEQUENCE [LARGE SCALE GENOMIC DNA]</scope>
    <source>
        <strain evidence="2 3">SW-151</strain>
    </source>
</reference>
<sequence length="161" mass="17655">MRFLLLALAGLALVPLSAVSAEPHGGDHPEARPFDQEADASALIDAALARAQIAEKRVIAVMGANWCHDSRGLAGWFAEPRFDAMLKPKYEIVYVDVGYKDRNIDIAKRFGVKAIKGTPTVLVLSADGALLNRRSAPKWRNAASRTEEDIFTYFAQFSPEL</sequence>
<organism evidence="2 3">
    <name type="scientific">Parasphingorhabdus flavimaris</name>
    <dbReference type="NCBI Taxonomy" id="266812"/>
    <lineage>
        <taxon>Bacteria</taxon>
        <taxon>Pseudomonadati</taxon>
        <taxon>Pseudomonadota</taxon>
        <taxon>Alphaproteobacteria</taxon>
        <taxon>Sphingomonadales</taxon>
        <taxon>Sphingomonadaceae</taxon>
        <taxon>Parasphingorhabdus</taxon>
    </lineage>
</organism>
<name>A0ABX2N636_9SPHN</name>
<dbReference type="Proteomes" id="UP000652427">
    <property type="component" value="Unassembled WGS sequence"/>
</dbReference>
<evidence type="ECO:0000256" key="1">
    <source>
        <dbReference type="SAM" id="SignalP"/>
    </source>
</evidence>
<protein>
    <submittedName>
        <fullName evidence="2">Thioredoxin family protein</fullName>
    </submittedName>
</protein>
<dbReference type="RefSeq" id="WP_176280614.1">
    <property type="nucleotide sequence ID" value="NZ_JABWMH010000005.1"/>
</dbReference>
<keyword evidence="3" id="KW-1185">Reference proteome</keyword>
<feature type="chain" id="PRO_5047347678" evidence="1">
    <location>
        <begin position="21"/>
        <end position="161"/>
    </location>
</feature>
<dbReference type="Pfam" id="PF13899">
    <property type="entry name" value="Thioredoxin_7"/>
    <property type="match status" value="1"/>
</dbReference>
<feature type="signal peptide" evidence="1">
    <location>
        <begin position="1"/>
        <end position="20"/>
    </location>
</feature>
<evidence type="ECO:0000313" key="3">
    <source>
        <dbReference type="Proteomes" id="UP000652427"/>
    </source>
</evidence>
<gene>
    <name evidence="2" type="ORF">HUO14_14740</name>
</gene>
<dbReference type="Gene3D" id="3.40.30.10">
    <property type="entry name" value="Glutaredoxin"/>
    <property type="match status" value="1"/>
</dbReference>
<evidence type="ECO:0000313" key="2">
    <source>
        <dbReference type="EMBL" id="NVD29153.1"/>
    </source>
</evidence>
<comment type="caution">
    <text evidence="2">The sequence shown here is derived from an EMBL/GenBank/DDBJ whole genome shotgun (WGS) entry which is preliminary data.</text>
</comment>
<proteinExistence type="predicted"/>
<dbReference type="EMBL" id="JABWMH010000005">
    <property type="protein sequence ID" value="NVD29153.1"/>
    <property type="molecule type" value="Genomic_DNA"/>
</dbReference>
<keyword evidence="1" id="KW-0732">Signal</keyword>
<dbReference type="InterPro" id="IPR036249">
    <property type="entry name" value="Thioredoxin-like_sf"/>
</dbReference>
<accession>A0ABX2N636</accession>
<dbReference type="CDD" id="cd02947">
    <property type="entry name" value="TRX_family"/>
    <property type="match status" value="1"/>
</dbReference>